<comment type="caution">
    <text evidence="2">The sequence shown here is derived from an EMBL/GenBank/DDBJ whole genome shotgun (WGS) entry which is preliminary data.</text>
</comment>
<dbReference type="OrthoDB" id="9798855at2"/>
<dbReference type="InterPro" id="IPR012677">
    <property type="entry name" value="Nucleotide-bd_a/b_plait_sf"/>
</dbReference>
<dbReference type="InterPro" id="IPR000504">
    <property type="entry name" value="RRM_dom"/>
</dbReference>
<dbReference type="PANTHER" id="PTHR48034">
    <property type="entry name" value="TRANSFORMER-2 SEX-DETERMINING PROTEIN-RELATED"/>
    <property type="match status" value="1"/>
</dbReference>
<reference evidence="2 3" key="1">
    <citation type="submission" date="2016-08" db="EMBL/GenBank/DDBJ databases">
        <title>Genome sequencing of Vibrio scophthalmi strain FP3289, an isolated from Paralichthys olivaceus.</title>
        <authorList>
            <person name="Han H.-J."/>
        </authorList>
    </citation>
    <scope>NUCLEOTIDE SEQUENCE [LARGE SCALE GENOMIC DNA]</scope>
    <source>
        <strain evidence="2 3">FP3289</strain>
    </source>
</reference>
<dbReference type="SMART" id="SM00360">
    <property type="entry name" value="RRM"/>
    <property type="match status" value="1"/>
</dbReference>
<dbReference type="Pfam" id="PF00076">
    <property type="entry name" value="RRM_1"/>
    <property type="match status" value="1"/>
</dbReference>
<feature type="domain" description="RRM" evidence="1">
    <location>
        <begin position="1"/>
        <end position="79"/>
    </location>
</feature>
<dbReference type="RefSeq" id="WP_069446710.1">
    <property type="nucleotide sequence ID" value="NZ_CP195089.1"/>
</dbReference>
<gene>
    <name evidence="2" type="ORF">VSF3289_01751</name>
</gene>
<name>A0A1E3WP05_9VIBR</name>
<proteinExistence type="predicted"/>
<sequence length="79" mass="8894">MKLLVRNLARATTEQDIRKLFAQFGEVRECTLVLDQVSGQSKGFAFVEMPNDEEANEALEKLNLNEVAKSKIRVKAAQN</sequence>
<dbReference type="GO" id="GO:0003723">
    <property type="term" value="F:RNA binding"/>
    <property type="evidence" value="ECO:0007669"/>
    <property type="project" value="InterPro"/>
</dbReference>
<dbReference type="InterPro" id="IPR050441">
    <property type="entry name" value="RBM"/>
</dbReference>
<dbReference type="Proteomes" id="UP000095131">
    <property type="component" value="Unassembled WGS sequence"/>
</dbReference>
<dbReference type="InterPro" id="IPR035979">
    <property type="entry name" value="RBD_domain_sf"/>
</dbReference>
<dbReference type="PATRIC" id="fig|45658.8.peg.1753"/>
<evidence type="ECO:0000259" key="1">
    <source>
        <dbReference type="PROSITE" id="PS50102"/>
    </source>
</evidence>
<accession>A0A1E3WP05</accession>
<dbReference type="SUPFAM" id="SSF54928">
    <property type="entry name" value="RNA-binding domain, RBD"/>
    <property type="match status" value="1"/>
</dbReference>
<dbReference type="EMBL" id="MDCJ01000002">
    <property type="protein sequence ID" value="ODS11484.1"/>
    <property type="molecule type" value="Genomic_DNA"/>
</dbReference>
<evidence type="ECO:0000313" key="3">
    <source>
        <dbReference type="Proteomes" id="UP000095131"/>
    </source>
</evidence>
<dbReference type="AlphaFoldDB" id="A0A1E3WP05"/>
<evidence type="ECO:0000313" key="2">
    <source>
        <dbReference type="EMBL" id="ODS11484.1"/>
    </source>
</evidence>
<dbReference type="PROSITE" id="PS50102">
    <property type="entry name" value="RRM"/>
    <property type="match status" value="1"/>
</dbReference>
<dbReference type="Gene3D" id="3.30.70.330">
    <property type="match status" value="1"/>
</dbReference>
<organism evidence="2 3">
    <name type="scientific">Vibrio scophthalmi</name>
    <dbReference type="NCBI Taxonomy" id="45658"/>
    <lineage>
        <taxon>Bacteria</taxon>
        <taxon>Pseudomonadati</taxon>
        <taxon>Pseudomonadota</taxon>
        <taxon>Gammaproteobacteria</taxon>
        <taxon>Vibrionales</taxon>
        <taxon>Vibrionaceae</taxon>
        <taxon>Vibrio</taxon>
    </lineage>
</organism>
<protein>
    <submittedName>
        <fullName evidence="2">Multiple RNA-binding domain-containing protein</fullName>
    </submittedName>
</protein>